<proteinExistence type="predicted"/>
<gene>
    <name evidence="1" type="ORF">CEUTPL_LOCUS4443</name>
</gene>
<name>A0A9N9QLI9_9CUCU</name>
<keyword evidence="2" id="KW-1185">Reference proteome</keyword>
<dbReference type="Proteomes" id="UP001152799">
    <property type="component" value="Chromosome 15"/>
</dbReference>
<accession>A0A9N9QLI9</accession>
<dbReference type="AlphaFoldDB" id="A0A9N9QLI9"/>
<dbReference type="OrthoDB" id="340346at2759"/>
<reference evidence="1" key="1">
    <citation type="submission" date="2022-01" db="EMBL/GenBank/DDBJ databases">
        <authorList>
            <person name="King R."/>
        </authorList>
    </citation>
    <scope>NUCLEOTIDE SEQUENCE</scope>
</reference>
<organism evidence="1 2">
    <name type="scientific">Ceutorhynchus assimilis</name>
    <name type="common">cabbage seed weevil</name>
    <dbReference type="NCBI Taxonomy" id="467358"/>
    <lineage>
        <taxon>Eukaryota</taxon>
        <taxon>Metazoa</taxon>
        <taxon>Ecdysozoa</taxon>
        <taxon>Arthropoda</taxon>
        <taxon>Hexapoda</taxon>
        <taxon>Insecta</taxon>
        <taxon>Pterygota</taxon>
        <taxon>Neoptera</taxon>
        <taxon>Endopterygota</taxon>
        <taxon>Coleoptera</taxon>
        <taxon>Polyphaga</taxon>
        <taxon>Cucujiformia</taxon>
        <taxon>Curculionidae</taxon>
        <taxon>Ceutorhynchinae</taxon>
        <taxon>Ceutorhynchus</taxon>
    </lineage>
</organism>
<sequence length="150" mass="16818">MVELPQALLKTDLLEDIPNIAAQALENSERVPALKDVIGEYLIPLVLRNIGCSDAGVDKTAQTTLVHLIQRDYVTQTQAEIKICPSILALTKMESQHQLDVNTGAIMPKMNFSNYRLQKNALPKEETFVDYATRQFGCVPFLFVQVLQPF</sequence>
<protein>
    <submittedName>
        <fullName evidence="1">Uncharacterized protein</fullName>
    </submittedName>
</protein>
<dbReference type="EMBL" id="OU892291">
    <property type="protein sequence ID" value="CAG9763789.1"/>
    <property type="molecule type" value="Genomic_DNA"/>
</dbReference>
<evidence type="ECO:0000313" key="2">
    <source>
        <dbReference type="Proteomes" id="UP001152799"/>
    </source>
</evidence>
<evidence type="ECO:0000313" key="1">
    <source>
        <dbReference type="EMBL" id="CAG9763789.1"/>
    </source>
</evidence>